<dbReference type="PANTHER" id="PTHR10634">
    <property type="entry name" value="AN1-TYPE ZINC FINGER PROTEIN"/>
    <property type="match status" value="1"/>
</dbReference>
<feature type="region of interest" description="Disordered" evidence="7">
    <location>
        <begin position="26"/>
        <end position="87"/>
    </location>
</feature>
<evidence type="ECO:0000256" key="6">
    <source>
        <dbReference type="PROSITE-ProRule" id="PRU00449"/>
    </source>
</evidence>
<dbReference type="InterPro" id="IPR050652">
    <property type="entry name" value="AN1_A20_ZnFinger"/>
</dbReference>
<dbReference type="GO" id="GO:0008270">
    <property type="term" value="F:zinc ion binding"/>
    <property type="evidence" value="ECO:0007669"/>
    <property type="project" value="UniProtKB-KW"/>
</dbReference>
<evidence type="ECO:0000256" key="7">
    <source>
        <dbReference type="SAM" id="MobiDB-lite"/>
    </source>
</evidence>
<dbReference type="HOGENOM" id="CLU_1598779_0_0_1"/>
<name>J3LTL8_ORYBR</name>
<dbReference type="Gramene" id="OB03G43940.1">
    <property type="protein sequence ID" value="OB03G43940.1"/>
    <property type="gene ID" value="OB03G43940"/>
</dbReference>
<keyword evidence="4" id="KW-0862">Zinc</keyword>
<keyword evidence="2" id="KW-0479">Metal-binding</keyword>
<evidence type="ECO:0000256" key="3">
    <source>
        <dbReference type="ARBA" id="ARBA00022771"/>
    </source>
</evidence>
<dbReference type="PANTHER" id="PTHR10634:SF98">
    <property type="entry name" value="ZINC FINGER A20 AND AN1 DOMAIN-CONTAINING STRESS-ASSOCIATED PROTEIN 3"/>
    <property type="match status" value="1"/>
</dbReference>
<proteinExistence type="predicted"/>
<keyword evidence="10" id="KW-1185">Reference proteome</keyword>
<dbReference type="InterPro" id="IPR000058">
    <property type="entry name" value="Znf_AN1"/>
</dbReference>
<reference evidence="9" key="1">
    <citation type="journal article" date="2013" name="Nat. Commun.">
        <title>Whole-genome sequencing of Oryza brachyantha reveals mechanisms underlying Oryza genome evolution.</title>
        <authorList>
            <person name="Chen J."/>
            <person name="Huang Q."/>
            <person name="Gao D."/>
            <person name="Wang J."/>
            <person name="Lang Y."/>
            <person name="Liu T."/>
            <person name="Li B."/>
            <person name="Bai Z."/>
            <person name="Luis Goicoechea J."/>
            <person name="Liang C."/>
            <person name="Chen C."/>
            <person name="Zhang W."/>
            <person name="Sun S."/>
            <person name="Liao Y."/>
            <person name="Zhang X."/>
            <person name="Yang L."/>
            <person name="Song C."/>
            <person name="Wang M."/>
            <person name="Shi J."/>
            <person name="Liu G."/>
            <person name="Liu J."/>
            <person name="Zhou H."/>
            <person name="Zhou W."/>
            <person name="Yu Q."/>
            <person name="An N."/>
            <person name="Chen Y."/>
            <person name="Cai Q."/>
            <person name="Wang B."/>
            <person name="Liu B."/>
            <person name="Min J."/>
            <person name="Huang Y."/>
            <person name="Wu H."/>
            <person name="Li Z."/>
            <person name="Zhang Y."/>
            <person name="Yin Y."/>
            <person name="Song W."/>
            <person name="Jiang J."/>
            <person name="Jackson S.A."/>
            <person name="Wing R.A."/>
            <person name="Wang J."/>
            <person name="Chen M."/>
        </authorList>
    </citation>
    <scope>NUCLEOTIDE SEQUENCE [LARGE SCALE GENOMIC DNA]</scope>
    <source>
        <strain evidence="9">cv. IRGC 101232</strain>
    </source>
</reference>
<dbReference type="InterPro" id="IPR035896">
    <property type="entry name" value="AN1-like_Znf"/>
</dbReference>
<dbReference type="Proteomes" id="UP000006038">
    <property type="component" value="Chromosome 3"/>
</dbReference>
<dbReference type="EnsemblPlants" id="OB03G43940.1">
    <property type="protein sequence ID" value="OB03G43940.1"/>
    <property type="gene ID" value="OB03G43940"/>
</dbReference>
<evidence type="ECO:0000256" key="5">
    <source>
        <dbReference type="ARBA" id="ARBA00023016"/>
    </source>
</evidence>
<protein>
    <recommendedName>
        <fullName evidence="8">AN1-type domain-containing protein</fullName>
    </recommendedName>
</protein>
<organism evidence="9">
    <name type="scientific">Oryza brachyantha</name>
    <name type="common">malo sina</name>
    <dbReference type="NCBI Taxonomy" id="4533"/>
    <lineage>
        <taxon>Eukaryota</taxon>
        <taxon>Viridiplantae</taxon>
        <taxon>Streptophyta</taxon>
        <taxon>Embryophyta</taxon>
        <taxon>Tracheophyta</taxon>
        <taxon>Spermatophyta</taxon>
        <taxon>Magnoliopsida</taxon>
        <taxon>Liliopsida</taxon>
        <taxon>Poales</taxon>
        <taxon>Poaceae</taxon>
        <taxon>BOP clade</taxon>
        <taxon>Oryzoideae</taxon>
        <taxon>Oryzeae</taxon>
        <taxon>Oryzinae</taxon>
        <taxon>Oryza</taxon>
    </lineage>
</organism>
<dbReference type="Gene3D" id="4.10.1110.10">
    <property type="entry name" value="AN1-like Zinc finger"/>
    <property type="match status" value="1"/>
</dbReference>
<evidence type="ECO:0000256" key="4">
    <source>
        <dbReference type="ARBA" id="ARBA00022833"/>
    </source>
</evidence>
<reference evidence="9" key="2">
    <citation type="submission" date="2013-04" db="UniProtKB">
        <authorList>
            <consortium name="EnsemblPlants"/>
        </authorList>
    </citation>
    <scope>IDENTIFICATION</scope>
</reference>
<dbReference type="eggNOG" id="KOG3173">
    <property type="taxonomic scope" value="Eukaryota"/>
</dbReference>
<evidence type="ECO:0000313" key="10">
    <source>
        <dbReference type="Proteomes" id="UP000006038"/>
    </source>
</evidence>
<feature type="domain" description="AN1-type" evidence="8">
    <location>
        <begin position="101"/>
        <end position="147"/>
    </location>
</feature>
<evidence type="ECO:0000313" key="9">
    <source>
        <dbReference type="EnsemblPlants" id="OB03G43940.1"/>
    </source>
</evidence>
<comment type="function">
    <text evidence="1">May be involved in environmental stress response.</text>
</comment>
<dbReference type="FunFam" id="4.10.1110.10:FF:000001">
    <property type="entry name" value="Zinc finger AN1-type containing 6"/>
    <property type="match status" value="1"/>
</dbReference>
<feature type="compositionally biased region" description="Low complexity" evidence="7">
    <location>
        <begin position="76"/>
        <end position="87"/>
    </location>
</feature>
<dbReference type="SMART" id="SM00154">
    <property type="entry name" value="ZnF_AN1"/>
    <property type="match status" value="1"/>
</dbReference>
<dbReference type="SUPFAM" id="SSF118310">
    <property type="entry name" value="AN1-like Zinc finger"/>
    <property type="match status" value="1"/>
</dbReference>
<dbReference type="STRING" id="4533.J3LTL8"/>
<sequence>RRRRRHVRHRLRLLWLRRDQQHVLPVLPGASPRRTRQRRRRRRRHRGRRQGEVGDQPRAGGRPRLASPPPEKKKASLSVAVASSSDAAAAAMSATGEQSGSATANRCVTCRRKVGLTGFKCRCGGTFCGGHRYADAHRCGFDYKTSGRKKIAKDNPVVVADKLGFRI</sequence>
<evidence type="ECO:0000256" key="1">
    <source>
        <dbReference type="ARBA" id="ARBA00003732"/>
    </source>
</evidence>
<dbReference type="PROSITE" id="PS51039">
    <property type="entry name" value="ZF_AN1"/>
    <property type="match status" value="1"/>
</dbReference>
<keyword evidence="5" id="KW-0346">Stress response</keyword>
<feature type="compositionally biased region" description="Basic residues" evidence="7">
    <location>
        <begin position="33"/>
        <end position="48"/>
    </location>
</feature>
<evidence type="ECO:0000259" key="8">
    <source>
        <dbReference type="PROSITE" id="PS51039"/>
    </source>
</evidence>
<dbReference type="AlphaFoldDB" id="J3LTL8"/>
<accession>J3LTL8</accession>
<dbReference type="Pfam" id="PF01428">
    <property type="entry name" value="zf-AN1"/>
    <property type="match status" value="1"/>
</dbReference>
<keyword evidence="3 6" id="KW-0863">Zinc-finger</keyword>
<evidence type="ECO:0000256" key="2">
    <source>
        <dbReference type="ARBA" id="ARBA00022723"/>
    </source>
</evidence>